<reference evidence="3" key="1">
    <citation type="journal article" date="2020" name="Stud. Mycol.">
        <title>101 Dothideomycetes genomes: a test case for predicting lifestyles and emergence of pathogens.</title>
        <authorList>
            <person name="Haridas S."/>
            <person name="Albert R."/>
            <person name="Binder M."/>
            <person name="Bloem J."/>
            <person name="Labutti K."/>
            <person name="Salamov A."/>
            <person name="Andreopoulos B."/>
            <person name="Baker S."/>
            <person name="Barry K."/>
            <person name="Bills G."/>
            <person name="Bluhm B."/>
            <person name="Cannon C."/>
            <person name="Castanera R."/>
            <person name="Culley D."/>
            <person name="Daum C."/>
            <person name="Ezra D."/>
            <person name="Gonzalez J."/>
            <person name="Henrissat B."/>
            <person name="Kuo A."/>
            <person name="Liang C."/>
            <person name="Lipzen A."/>
            <person name="Lutzoni F."/>
            <person name="Magnuson J."/>
            <person name="Mondo S."/>
            <person name="Nolan M."/>
            <person name="Ohm R."/>
            <person name="Pangilinan J."/>
            <person name="Park H.-J."/>
            <person name="Ramirez L."/>
            <person name="Alfaro M."/>
            <person name="Sun H."/>
            <person name="Tritt A."/>
            <person name="Yoshinaga Y."/>
            <person name="Zwiers L.-H."/>
            <person name="Turgeon B."/>
            <person name="Goodwin S."/>
            <person name="Spatafora J."/>
            <person name="Crous P."/>
            <person name="Grigoriev I."/>
        </authorList>
    </citation>
    <scope>NUCLEOTIDE SEQUENCE</scope>
    <source>
        <strain evidence="3">CBS 269.34</strain>
    </source>
</reference>
<keyword evidence="2" id="KW-0472">Membrane</keyword>
<evidence type="ECO:0000313" key="3">
    <source>
        <dbReference type="EMBL" id="KAF2490385.1"/>
    </source>
</evidence>
<protein>
    <recommendedName>
        <fullName evidence="5">Transmembrane protein</fullName>
    </recommendedName>
</protein>
<dbReference type="AlphaFoldDB" id="A0A6A6QDA9"/>
<feature type="transmembrane region" description="Helical" evidence="2">
    <location>
        <begin position="110"/>
        <end position="131"/>
    </location>
</feature>
<evidence type="ECO:0000256" key="1">
    <source>
        <dbReference type="SAM" id="MobiDB-lite"/>
    </source>
</evidence>
<accession>A0A6A6QDA9</accession>
<dbReference type="EMBL" id="MU004197">
    <property type="protein sequence ID" value="KAF2490385.1"/>
    <property type="molecule type" value="Genomic_DNA"/>
</dbReference>
<feature type="transmembrane region" description="Helical" evidence="2">
    <location>
        <begin position="151"/>
        <end position="168"/>
    </location>
</feature>
<organism evidence="3 4">
    <name type="scientific">Lophium mytilinum</name>
    <dbReference type="NCBI Taxonomy" id="390894"/>
    <lineage>
        <taxon>Eukaryota</taxon>
        <taxon>Fungi</taxon>
        <taxon>Dikarya</taxon>
        <taxon>Ascomycota</taxon>
        <taxon>Pezizomycotina</taxon>
        <taxon>Dothideomycetes</taxon>
        <taxon>Pleosporomycetidae</taxon>
        <taxon>Mytilinidiales</taxon>
        <taxon>Mytilinidiaceae</taxon>
        <taxon>Lophium</taxon>
    </lineage>
</organism>
<feature type="compositionally biased region" description="Basic and acidic residues" evidence="1">
    <location>
        <begin position="327"/>
        <end position="354"/>
    </location>
</feature>
<feature type="transmembrane region" description="Helical" evidence="2">
    <location>
        <begin position="12"/>
        <end position="31"/>
    </location>
</feature>
<dbReference type="PANTHER" id="PTHR35179">
    <property type="entry name" value="PROTEIN CBG02620"/>
    <property type="match status" value="1"/>
</dbReference>
<dbReference type="PANTHER" id="PTHR35179:SF1">
    <property type="entry name" value="INTEGRAL MEMBRANE PROTEIN"/>
    <property type="match status" value="1"/>
</dbReference>
<feature type="transmembrane region" description="Helical" evidence="2">
    <location>
        <begin position="76"/>
        <end position="98"/>
    </location>
</feature>
<keyword evidence="4" id="KW-1185">Reference proteome</keyword>
<keyword evidence="2" id="KW-0812">Transmembrane</keyword>
<proteinExistence type="predicted"/>
<sequence>MSTSTDSKVSCIAFGFTLGFGYLTGWDAWKLTRKHRSPLRSMFIWMVWGELFVNLAIAIVAWLFLEGVIKPTFPTFFFILVLWVFEIQFILQILVNRVSLITRKDSKVEYIRWGTVAIITAVEISVFCIWIPAHLDISQTYININNIWDKITKFIILFVDCGLNYYFITQIKRRLVRNGIEKYNDLVRFNTRIIIVSISMDLLIVGTMFLSNGVVFLQFHPVAYTVKLKIELSMTNLITKIAQETVQSRVDALSQSTSKSHKIGIISSITSGGNHKRLTTPRATDNVNTEAGDVGMISMTDRVGGGVKGGVQTHVKADVETGSQEQEEGKGIQMRREVRREVTYADGREEREGRASTQGSREFVGGFDEDDQKPLAW</sequence>
<evidence type="ECO:0000313" key="4">
    <source>
        <dbReference type="Proteomes" id="UP000799750"/>
    </source>
</evidence>
<feature type="region of interest" description="Disordered" evidence="1">
    <location>
        <begin position="321"/>
        <end position="377"/>
    </location>
</feature>
<feature type="transmembrane region" description="Helical" evidence="2">
    <location>
        <begin position="43"/>
        <end position="64"/>
    </location>
</feature>
<feature type="transmembrane region" description="Helical" evidence="2">
    <location>
        <begin position="189"/>
        <end position="210"/>
    </location>
</feature>
<gene>
    <name evidence="3" type="ORF">BU16DRAFT_470531</name>
</gene>
<evidence type="ECO:0000256" key="2">
    <source>
        <dbReference type="SAM" id="Phobius"/>
    </source>
</evidence>
<keyword evidence="2" id="KW-1133">Transmembrane helix</keyword>
<name>A0A6A6QDA9_9PEZI</name>
<dbReference type="OrthoDB" id="3205825at2759"/>
<dbReference type="Proteomes" id="UP000799750">
    <property type="component" value="Unassembled WGS sequence"/>
</dbReference>
<evidence type="ECO:0008006" key="5">
    <source>
        <dbReference type="Google" id="ProtNLM"/>
    </source>
</evidence>